<dbReference type="Pfam" id="PF03372">
    <property type="entry name" value="Exo_endo_phos"/>
    <property type="match status" value="1"/>
</dbReference>
<evidence type="ECO:0000256" key="3">
    <source>
        <dbReference type="ARBA" id="ARBA00022722"/>
    </source>
</evidence>
<evidence type="ECO:0000256" key="2">
    <source>
        <dbReference type="ARBA" id="ARBA00001946"/>
    </source>
</evidence>
<evidence type="ECO:0000256" key="6">
    <source>
        <dbReference type="ARBA" id="ARBA00022801"/>
    </source>
</evidence>
<dbReference type="PANTHER" id="PTHR15822:SF4">
    <property type="entry name" value="TYROSYL-DNA PHOSPHODIESTERASE 2"/>
    <property type="match status" value="1"/>
</dbReference>
<organism evidence="11 12">
    <name type="scientific">Hydrotalea sandarakina</name>
    <dbReference type="NCBI Taxonomy" id="1004304"/>
    <lineage>
        <taxon>Bacteria</taxon>
        <taxon>Pseudomonadati</taxon>
        <taxon>Bacteroidota</taxon>
        <taxon>Chitinophagia</taxon>
        <taxon>Chitinophagales</taxon>
        <taxon>Chitinophagaceae</taxon>
        <taxon>Hydrotalea</taxon>
    </lineage>
</organism>
<dbReference type="Gene3D" id="3.60.10.10">
    <property type="entry name" value="Endonuclease/exonuclease/phosphatase"/>
    <property type="match status" value="1"/>
</dbReference>
<name>A0A2W7RGF8_9BACT</name>
<dbReference type="RefSeq" id="WP_111297088.1">
    <property type="nucleotide sequence ID" value="NZ_QKZV01000011.1"/>
</dbReference>
<keyword evidence="4" id="KW-0479">Metal-binding</keyword>
<keyword evidence="11" id="KW-0255">Endonuclease</keyword>
<keyword evidence="5" id="KW-0227">DNA damage</keyword>
<evidence type="ECO:0000259" key="10">
    <source>
        <dbReference type="Pfam" id="PF03372"/>
    </source>
</evidence>
<feature type="domain" description="Endonuclease/exonuclease/phosphatase" evidence="10">
    <location>
        <begin position="108"/>
        <end position="367"/>
    </location>
</feature>
<keyword evidence="3" id="KW-0540">Nuclease</keyword>
<comment type="cofactor">
    <cofactor evidence="1">
        <name>Mn(2+)</name>
        <dbReference type="ChEBI" id="CHEBI:29035"/>
    </cofactor>
</comment>
<feature type="transmembrane region" description="Helical" evidence="9">
    <location>
        <begin position="71"/>
        <end position="90"/>
    </location>
</feature>
<evidence type="ECO:0000256" key="8">
    <source>
        <dbReference type="ARBA" id="ARBA00023204"/>
    </source>
</evidence>
<evidence type="ECO:0000256" key="5">
    <source>
        <dbReference type="ARBA" id="ARBA00022763"/>
    </source>
</evidence>
<dbReference type="OrthoDB" id="635146at2"/>
<keyword evidence="9" id="KW-0472">Membrane</keyword>
<feature type="transmembrane region" description="Helical" evidence="9">
    <location>
        <begin position="39"/>
        <end position="59"/>
    </location>
</feature>
<dbReference type="InterPro" id="IPR005135">
    <property type="entry name" value="Endo/exonuclease/phosphatase"/>
</dbReference>
<protein>
    <submittedName>
        <fullName evidence="11">Endonuclease/exonuclease/phosphatase family protein</fullName>
    </submittedName>
</protein>
<dbReference type="InterPro" id="IPR036691">
    <property type="entry name" value="Endo/exonu/phosph_ase_sf"/>
</dbReference>
<evidence type="ECO:0000313" key="12">
    <source>
        <dbReference type="Proteomes" id="UP000249720"/>
    </source>
</evidence>
<feature type="transmembrane region" description="Helical" evidence="9">
    <location>
        <begin position="12"/>
        <end position="33"/>
    </location>
</feature>
<dbReference type="GO" id="GO:0006281">
    <property type="term" value="P:DNA repair"/>
    <property type="evidence" value="ECO:0007669"/>
    <property type="project" value="UniProtKB-KW"/>
</dbReference>
<comment type="caution">
    <text evidence="11">The sequence shown here is derived from an EMBL/GenBank/DDBJ whole genome shotgun (WGS) entry which is preliminary data.</text>
</comment>
<dbReference type="SUPFAM" id="SSF56219">
    <property type="entry name" value="DNase I-like"/>
    <property type="match status" value="1"/>
</dbReference>
<keyword evidence="11" id="KW-0269">Exonuclease</keyword>
<comment type="cofactor">
    <cofactor evidence="2">
        <name>Mg(2+)</name>
        <dbReference type="ChEBI" id="CHEBI:18420"/>
    </cofactor>
</comment>
<dbReference type="Proteomes" id="UP000249720">
    <property type="component" value="Unassembled WGS sequence"/>
</dbReference>
<evidence type="ECO:0000256" key="9">
    <source>
        <dbReference type="SAM" id="Phobius"/>
    </source>
</evidence>
<keyword evidence="6" id="KW-0378">Hydrolase</keyword>
<proteinExistence type="predicted"/>
<reference evidence="11 12" key="1">
    <citation type="submission" date="2018-06" db="EMBL/GenBank/DDBJ databases">
        <title>Genomic Encyclopedia of Archaeal and Bacterial Type Strains, Phase II (KMG-II): from individual species to whole genera.</title>
        <authorList>
            <person name="Goeker M."/>
        </authorList>
    </citation>
    <scope>NUCLEOTIDE SEQUENCE [LARGE SCALE GENOMIC DNA]</scope>
    <source>
        <strain evidence="11 12">DSM 23241</strain>
    </source>
</reference>
<keyword evidence="7" id="KW-0460">Magnesium</keyword>
<evidence type="ECO:0000256" key="7">
    <source>
        <dbReference type="ARBA" id="ARBA00022842"/>
    </source>
</evidence>
<evidence type="ECO:0000256" key="1">
    <source>
        <dbReference type="ARBA" id="ARBA00001936"/>
    </source>
</evidence>
<gene>
    <name evidence="11" type="ORF">LX80_02594</name>
</gene>
<dbReference type="InterPro" id="IPR051547">
    <property type="entry name" value="TDP2-like"/>
</dbReference>
<keyword evidence="8" id="KW-0234">DNA repair</keyword>
<dbReference type="AlphaFoldDB" id="A0A2W7RGF8"/>
<dbReference type="GO" id="GO:0004519">
    <property type="term" value="F:endonuclease activity"/>
    <property type="evidence" value="ECO:0007669"/>
    <property type="project" value="UniProtKB-KW"/>
</dbReference>
<keyword evidence="12" id="KW-1185">Reference proteome</keyword>
<accession>A0A2W7RGF8</accession>
<dbReference type="PANTHER" id="PTHR15822">
    <property type="entry name" value="TRAF AND TNF RECEPTOR-ASSOCIATED PROTEIN"/>
    <property type="match status" value="1"/>
</dbReference>
<evidence type="ECO:0000313" key="11">
    <source>
        <dbReference type="EMBL" id="PZX60028.1"/>
    </source>
</evidence>
<dbReference type="GO" id="GO:0046872">
    <property type="term" value="F:metal ion binding"/>
    <property type="evidence" value="ECO:0007669"/>
    <property type="project" value="UniProtKB-KW"/>
</dbReference>
<sequence>MASRKASFIKTTLGVLCIGLSIPYIIAIATPYINPVHFWPLTFLALAYPLVLAAMLLACGLSIPIFKKYSFFFWIVLCLGYKNILAIWGFHPNNKFTMEKPAGSVRILSWNVNEFLNAAIKNDTPGNPRRQMLAFIRQSNADVLCFQDFATDSGRHFRSTLPYIRDSLHYPYSSFVNNFSFGIEGYGIQRNGIIIFSRLPIIDSAVISLPNAEHFKEEFQWVTLQYGQQNFKIINAHLRSMNLHGNQALPMESQFYKPDTTLFLQKSTFYKLRYFDKVHVNQAKTIRSVMDTTDQPFVFCGDLNSVPSSYVYHYLSKGLQDAFLKTGWGLGGTYDSISPTLRIDVMLMRKPIQILQHKTFPLHLSDHYPSITDIKLQ</sequence>
<dbReference type="CDD" id="cd09084">
    <property type="entry name" value="EEP-2"/>
    <property type="match status" value="1"/>
</dbReference>
<keyword evidence="9" id="KW-0812">Transmembrane</keyword>
<dbReference type="GO" id="GO:0004527">
    <property type="term" value="F:exonuclease activity"/>
    <property type="evidence" value="ECO:0007669"/>
    <property type="project" value="UniProtKB-KW"/>
</dbReference>
<keyword evidence="9" id="KW-1133">Transmembrane helix</keyword>
<evidence type="ECO:0000256" key="4">
    <source>
        <dbReference type="ARBA" id="ARBA00022723"/>
    </source>
</evidence>
<dbReference type="EMBL" id="QKZV01000011">
    <property type="protein sequence ID" value="PZX60028.1"/>
    <property type="molecule type" value="Genomic_DNA"/>
</dbReference>